<dbReference type="AlphaFoldDB" id="A0A9D1MPU4"/>
<reference evidence="2" key="1">
    <citation type="submission" date="2020-10" db="EMBL/GenBank/DDBJ databases">
        <authorList>
            <person name="Gilroy R."/>
        </authorList>
    </citation>
    <scope>NUCLEOTIDE SEQUENCE</scope>
    <source>
        <strain evidence="2">CHK160-1198</strain>
    </source>
</reference>
<comment type="caution">
    <text evidence="2">The sequence shown here is derived from an EMBL/GenBank/DDBJ whole genome shotgun (WGS) entry which is preliminary data.</text>
</comment>
<sequence>MKEHSLKLRQPYYADVESGKKTFEIRKADRNYEVGDVLILEEVECANDLSYRFTGRNLLRRIVYITDFMQRAGYVVLGLEPYCDDYNVGSESLTTVDEVTAYDPHVDKV</sequence>
<proteinExistence type="predicted"/>
<dbReference type="Pfam" id="PF12961">
    <property type="entry name" value="DUF3850"/>
    <property type="match status" value="1"/>
</dbReference>
<protein>
    <submittedName>
        <fullName evidence="2">DUF3850 domain-containing protein</fullName>
    </submittedName>
</protein>
<accession>A0A9D1MPU4</accession>
<name>A0A9D1MPU4_9FIRM</name>
<evidence type="ECO:0000259" key="1">
    <source>
        <dbReference type="Pfam" id="PF12961"/>
    </source>
</evidence>
<dbReference type="Gene3D" id="2.30.130.30">
    <property type="entry name" value="Hypothetical protein"/>
    <property type="match status" value="1"/>
</dbReference>
<evidence type="ECO:0000313" key="3">
    <source>
        <dbReference type="Proteomes" id="UP000824099"/>
    </source>
</evidence>
<dbReference type="InterPro" id="IPR039440">
    <property type="entry name" value="DUF3850"/>
</dbReference>
<dbReference type="SUPFAM" id="SSF88697">
    <property type="entry name" value="PUA domain-like"/>
    <property type="match status" value="1"/>
</dbReference>
<organism evidence="2 3">
    <name type="scientific">Candidatus Avacidaminococcus intestinavium</name>
    <dbReference type="NCBI Taxonomy" id="2840684"/>
    <lineage>
        <taxon>Bacteria</taxon>
        <taxon>Bacillati</taxon>
        <taxon>Bacillota</taxon>
        <taxon>Negativicutes</taxon>
        <taxon>Acidaminococcales</taxon>
        <taxon>Acidaminococcaceae</taxon>
        <taxon>Acidaminococcaceae incertae sedis</taxon>
        <taxon>Candidatus Avacidaminococcus</taxon>
    </lineage>
</organism>
<dbReference type="EMBL" id="DVNI01000048">
    <property type="protein sequence ID" value="HIU64066.1"/>
    <property type="molecule type" value="Genomic_DNA"/>
</dbReference>
<dbReference type="InterPro" id="IPR015947">
    <property type="entry name" value="PUA-like_sf"/>
</dbReference>
<gene>
    <name evidence="2" type="ORF">IAB06_03365</name>
</gene>
<reference evidence="2" key="2">
    <citation type="journal article" date="2021" name="PeerJ">
        <title>Extensive microbial diversity within the chicken gut microbiome revealed by metagenomics and culture.</title>
        <authorList>
            <person name="Gilroy R."/>
            <person name="Ravi A."/>
            <person name="Getino M."/>
            <person name="Pursley I."/>
            <person name="Horton D.L."/>
            <person name="Alikhan N.F."/>
            <person name="Baker D."/>
            <person name="Gharbi K."/>
            <person name="Hall N."/>
            <person name="Watson M."/>
            <person name="Adriaenssens E.M."/>
            <person name="Foster-Nyarko E."/>
            <person name="Jarju S."/>
            <person name="Secka A."/>
            <person name="Antonio M."/>
            <person name="Oren A."/>
            <person name="Chaudhuri R.R."/>
            <person name="La Ragione R."/>
            <person name="Hildebrand F."/>
            <person name="Pallen M.J."/>
        </authorList>
    </citation>
    <scope>NUCLEOTIDE SEQUENCE</scope>
    <source>
        <strain evidence="2">CHK160-1198</strain>
    </source>
</reference>
<dbReference type="Proteomes" id="UP000824099">
    <property type="component" value="Unassembled WGS sequence"/>
</dbReference>
<evidence type="ECO:0000313" key="2">
    <source>
        <dbReference type="EMBL" id="HIU64066.1"/>
    </source>
</evidence>
<feature type="domain" description="DUF3850" evidence="1">
    <location>
        <begin position="4"/>
        <end position="79"/>
    </location>
</feature>